<dbReference type="SUPFAM" id="SSF82861">
    <property type="entry name" value="Mechanosensitive channel protein MscS (YggB), transmembrane region"/>
    <property type="match status" value="1"/>
</dbReference>
<keyword evidence="3" id="KW-1003">Cell membrane</keyword>
<dbReference type="AlphaFoldDB" id="A0A1M5ZY64"/>
<dbReference type="Pfam" id="PF21082">
    <property type="entry name" value="MS_channel_3rd"/>
    <property type="match status" value="1"/>
</dbReference>
<gene>
    <name evidence="11" type="ORF">SAMN02745671_00079</name>
</gene>
<dbReference type="OrthoDB" id="9809206at2"/>
<dbReference type="InterPro" id="IPR011014">
    <property type="entry name" value="MscS_channel_TM-2"/>
</dbReference>
<dbReference type="Gene3D" id="2.30.30.60">
    <property type="match status" value="1"/>
</dbReference>
<feature type="domain" description="Mechanosensitive ion channel MscS C-terminal" evidence="9">
    <location>
        <begin position="262"/>
        <end position="362"/>
    </location>
</feature>
<dbReference type="InterPro" id="IPR049142">
    <property type="entry name" value="MS_channel_1st"/>
</dbReference>
<comment type="similarity">
    <text evidence="2">Belongs to the MscS (TC 1.A.23) family.</text>
</comment>
<comment type="subcellular location">
    <subcellularLocation>
        <location evidence="1">Cell membrane</location>
        <topology evidence="1">Multi-pass membrane protein</topology>
    </subcellularLocation>
</comment>
<dbReference type="SUPFAM" id="SSF82689">
    <property type="entry name" value="Mechanosensitive channel protein MscS (YggB), C-terminal domain"/>
    <property type="match status" value="1"/>
</dbReference>
<evidence type="ECO:0000256" key="6">
    <source>
        <dbReference type="ARBA" id="ARBA00023136"/>
    </source>
</evidence>
<dbReference type="SUPFAM" id="SSF50182">
    <property type="entry name" value="Sm-like ribonucleoproteins"/>
    <property type="match status" value="1"/>
</dbReference>
<feature type="transmembrane region" description="Helical" evidence="7">
    <location>
        <begin position="101"/>
        <end position="130"/>
    </location>
</feature>
<feature type="domain" description="Mechanosensitive ion channel transmembrane helices 2/3" evidence="10">
    <location>
        <begin position="151"/>
        <end position="186"/>
    </location>
</feature>
<feature type="domain" description="Mechanosensitive ion channel MscS" evidence="8">
    <location>
        <begin position="188"/>
        <end position="254"/>
    </location>
</feature>
<dbReference type="Proteomes" id="UP000191240">
    <property type="component" value="Unassembled WGS sequence"/>
</dbReference>
<evidence type="ECO:0000256" key="2">
    <source>
        <dbReference type="ARBA" id="ARBA00008017"/>
    </source>
</evidence>
<dbReference type="GO" id="GO:0005886">
    <property type="term" value="C:plasma membrane"/>
    <property type="evidence" value="ECO:0007669"/>
    <property type="project" value="UniProtKB-SubCell"/>
</dbReference>
<keyword evidence="5 7" id="KW-1133">Transmembrane helix</keyword>
<dbReference type="InterPro" id="IPR010920">
    <property type="entry name" value="LSM_dom_sf"/>
</dbReference>
<feature type="transmembrane region" description="Helical" evidence="7">
    <location>
        <begin position="173"/>
        <end position="201"/>
    </location>
</feature>
<evidence type="ECO:0000256" key="5">
    <source>
        <dbReference type="ARBA" id="ARBA00022989"/>
    </source>
</evidence>
<dbReference type="Pfam" id="PF21088">
    <property type="entry name" value="MS_channel_1st"/>
    <property type="match status" value="1"/>
</dbReference>
<keyword evidence="4 7" id="KW-0812">Transmembrane</keyword>
<dbReference type="GO" id="GO:0055085">
    <property type="term" value="P:transmembrane transport"/>
    <property type="evidence" value="ECO:0007669"/>
    <property type="project" value="InterPro"/>
</dbReference>
<evidence type="ECO:0000256" key="1">
    <source>
        <dbReference type="ARBA" id="ARBA00004651"/>
    </source>
</evidence>
<evidence type="ECO:0000256" key="4">
    <source>
        <dbReference type="ARBA" id="ARBA00022692"/>
    </source>
</evidence>
<accession>A0A1M5ZY64</accession>
<dbReference type="InterPro" id="IPR049278">
    <property type="entry name" value="MS_channel_C"/>
</dbReference>
<dbReference type="RefSeq" id="WP_052212395.1">
    <property type="nucleotide sequence ID" value="NZ_FQYW01000003.1"/>
</dbReference>
<dbReference type="PANTHER" id="PTHR30566:SF25">
    <property type="entry name" value="INNER MEMBRANE PROTEIN"/>
    <property type="match status" value="1"/>
</dbReference>
<evidence type="ECO:0000259" key="9">
    <source>
        <dbReference type="Pfam" id="PF21082"/>
    </source>
</evidence>
<reference evidence="11 12" key="1">
    <citation type="submission" date="2016-11" db="EMBL/GenBank/DDBJ databases">
        <authorList>
            <person name="Jaros S."/>
            <person name="Januszkiewicz K."/>
            <person name="Wedrychowicz H."/>
        </authorList>
    </citation>
    <scope>NUCLEOTIDE SEQUENCE [LARGE SCALE GENOMIC DNA]</scope>
    <source>
        <strain evidence="11 12">DSM 3074</strain>
    </source>
</reference>
<keyword evidence="6 7" id="KW-0472">Membrane</keyword>
<evidence type="ECO:0000256" key="3">
    <source>
        <dbReference type="ARBA" id="ARBA00022475"/>
    </source>
</evidence>
<feature type="transmembrane region" description="Helical" evidence="7">
    <location>
        <begin position="67"/>
        <end position="89"/>
    </location>
</feature>
<feature type="transmembrane region" description="Helical" evidence="7">
    <location>
        <begin position="24"/>
        <end position="46"/>
    </location>
</feature>
<dbReference type="Gene3D" id="3.30.70.100">
    <property type="match status" value="1"/>
</dbReference>
<evidence type="ECO:0000313" key="11">
    <source>
        <dbReference type="EMBL" id="SHI29225.1"/>
    </source>
</evidence>
<evidence type="ECO:0000313" key="12">
    <source>
        <dbReference type="Proteomes" id="UP000191240"/>
    </source>
</evidence>
<dbReference type="Gene3D" id="1.10.287.1260">
    <property type="match status" value="1"/>
</dbReference>
<feature type="transmembrane region" description="Helical" evidence="7">
    <location>
        <begin position="142"/>
        <end position="161"/>
    </location>
</feature>
<dbReference type="PANTHER" id="PTHR30566">
    <property type="entry name" value="YNAI-RELATED MECHANOSENSITIVE ION CHANNEL"/>
    <property type="match status" value="1"/>
</dbReference>
<evidence type="ECO:0000259" key="8">
    <source>
        <dbReference type="Pfam" id="PF00924"/>
    </source>
</evidence>
<dbReference type="InterPro" id="IPR006685">
    <property type="entry name" value="MscS_channel_2nd"/>
</dbReference>
<proteinExistence type="inferred from homology"/>
<evidence type="ECO:0000259" key="10">
    <source>
        <dbReference type="Pfam" id="PF21088"/>
    </source>
</evidence>
<dbReference type="Pfam" id="PF00924">
    <property type="entry name" value="MS_channel_2nd"/>
    <property type="match status" value="1"/>
</dbReference>
<protein>
    <submittedName>
        <fullName evidence="11">Small-conductance mechanosensitive channel</fullName>
    </submittedName>
</protein>
<dbReference type="InterPro" id="IPR023408">
    <property type="entry name" value="MscS_beta-dom_sf"/>
</dbReference>
<evidence type="ECO:0000256" key="7">
    <source>
        <dbReference type="SAM" id="Phobius"/>
    </source>
</evidence>
<name>A0A1M5ZY64_9FIRM</name>
<organism evidence="11 12">
    <name type="scientific">Anaerovibrio lipolyticus DSM 3074</name>
    <dbReference type="NCBI Taxonomy" id="1120997"/>
    <lineage>
        <taxon>Bacteria</taxon>
        <taxon>Bacillati</taxon>
        <taxon>Bacillota</taxon>
        <taxon>Negativicutes</taxon>
        <taxon>Selenomonadales</taxon>
        <taxon>Selenomonadaceae</taxon>
        <taxon>Anaerovibrio</taxon>
    </lineage>
</organism>
<dbReference type="InterPro" id="IPR011066">
    <property type="entry name" value="MscS_channel_C_sf"/>
</dbReference>
<dbReference type="EMBL" id="FQYW01000003">
    <property type="protein sequence ID" value="SHI29225.1"/>
    <property type="molecule type" value="Genomic_DNA"/>
</dbReference>
<sequence>MFDFTDFDIHLFWDYVESLNPQEILFSFLPPVIGLVIAIFVGWCCNRYVSNQIDSHPILQKMTWKTALVRGLKGAPILIVVSLYLSFVTKMMSMPEPVEHLLTYVFFVILIITVMQVISRTATAILNNIIVARHENLSETSLLTDMVSWSIYFMGFIIILAECDISITPFITAMGVGGMAVALGMQETLASVFAGFTMIFAPQIRNNDFVRLSSGQEGRIVDIAWRYTTIENLEGNTIVVPNKQIASAILTNYSVPAQDIKVKLQCGVAYDSDLDKVEQVVLEVAQKIQDDVTKDILVSKGKIAEDESVTTADPGIFFHTFGDSAIEFSVTLNCKDFTHQYRMKHEFIKALTKRFREEGIEIPFPIVTVQQTRDDGKSSK</sequence>